<evidence type="ECO:0000313" key="3">
    <source>
        <dbReference type="Proteomes" id="UP000247476"/>
    </source>
</evidence>
<dbReference type="GO" id="GO:0008556">
    <property type="term" value="F:P-type potassium transmembrane transporter activity"/>
    <property type="evidence" value="ECO:0007669"/>
    <property type="project" value="InterPro"/>
</dbReference>
<organism evidence="2 3">
    <name type="scientific">Paenibacillus flagellatus</name>
    <dbReference type="NCBI Taxonomy" id="2211139"/>
    <lineage>
        <taxon>Bacteria</taxon>
        <taxon>Bacillati</taxon>
        <taxon>Bacillota</taxon>
        <taxon>Bacilli</taxon>
        <taxon>Bacillales</taxon>
        <taxon>Paenibacillaceae</taxon>
        <taxon>Paenibacillus</taxon>
    </lineage>
</organism>
<keyword evidence="3" id="KW-1185">Reference proteome</keyword>
<gene>
    <name evidence="2" type="primary">kdpF</name>
    <name evidence="2" type="ORF">DLM86_24200</name>
</gene>
<feature type="transmembrane region" description="Helical" evidence="1">
    <location>
        <begin position="12"/>
        <end position="33"/>
    </location>
</feature>
<proteinExistence type="predicted"/>
<name>A0A2V5KRL9_9BACL</name>
<accession>A0A2V5KRL9</accession>
<keyword evidence="1" id="KW-1133">Transmembrane helix</keyword>
<dbReference type="Proteomes" id="UP000247476">
    <property type="component" value="Unassembled WGS sequence"/>
</dbReference>
<evidence type="ECO:0000256" key="1">
    <source>
        <dbReference type="SAM" id="Phobius"/>
    </source>
</evidence>
<dbReference type="AlphaFoldDB" id="A0A2V5KRL9"/>
<sequence length="38" mass="4517">MRQGDRGYGRGTRMIIVYACTVFLFLYLVYALMHPEKF</sequence>
<reference evidence="2 3" key="1">
    <citation type="submission" date="2018-05" db="EMBL/GenBank/DDBJ databases">
        <title>Paenibacillus flagellatus sp. nov., isolated from selenium mineral soil.</title>
        <authorList>
            <person name="Dai X."/>
        </authorList>
    </citation>
    <scope>NUCLEOTIDE SEQUENCE [LARGE SCALE GENOMIC DNA]</scope>
    <source>
        <strain evidence="2 3">DXL2</strain>
    </source>
</reference>
<dbReference type="Pfam" id="PF09604">
    <property type="entry name" value="Potass_KdpF"/>
    <property type="match status" value="1"/>
</dbReference>
<dbReference type="NCBIfam" id="TIGR02115">
    <property type="entry name" value="potass_kdpF"/>
    <property type="match status" value="1"/>
</dbReference>
<dbReference type="InterPro" id="IPR011726">
    <property type="entry name" value="KdpF"/>
</dbReference>
<dbReference type="EMBL" id="QJVJ01000012">
    <property type="protein sequence ID" value="PYI51526.1"/>
    <property type="molecule type" value="Genomic_DNA"/>
</dbReference>
<keyword evidence="1" id="KW-0472">Membrane</keyword>
<dbReference type="OrthoDB" id="2658329at2"/>
<dbReference type="GO" id="GO:0005886">
    <property type="term" value="C:plasma membrane"/>
    <property type="evidence" value="ECO:0007669"/>
    <property type="project" value="InterPro"/>
</dbReference>
<keyword evidence="1" id="KW-0812">Transmembrane</keyword>
<comment type="caution">
    <text evidence="2">The sequence shown here is derived from an EMBL/GenBank/DDBJ whole genome shotgun (WGS) entry which is preliminary data.</text>
</comment>
<evidence type="ECO:0000313" key="2">
    <source>
        <dbReference type="EMBL" id="PYI51526.1"/>
    </source>
</evidence>
<protein>
    <submittedName>
        <fullName evidence="2">K(+)-transporting ATPase subunit F</fullName>
    </submittedName>
</protein>